<sequence>MSTKNKRFNISQELEKLYIEIPSALIYEPKYKPNKEVGKKGLSNDAKMLYGILLERTRLSVWNATEKNDTRFIDENGDIFIYFDDKSIAEILNLSEKKGRDVKKELVSYNLLEEIRQGLGKANRLYLNIVETNKENINLYRSEFKKVVADKKESERLRIEKYRKEKAETVENTLNGKIDRTCTVENSVLVQSDLLSSNKELSKTDFSKTEFKKSVVVINGIEKKKTKAYEIQLDETKTTQEKIQLLSGIQYMTEHTKALMYKFIEFNILVSEAQIKMLNECVYDIAIKSIDLTIAKAGMTFSYFYEIYLSKEQEDIALVANWEW</sequence>
<dbReference type="Pfam" id="PF06970">
    <property type="entry name" value="RepA_N"/>
    <property type="match status" value="1"/>
</dbReference>
<evidence type="ECO:0000313" key="3">
    <source>
        <dbReference type="Proteomes" id="UP001400965"/>
    </source>
</evidence>
<protein>
    <recommendedName>
        <fullName evidence="1">Replication initiator A N-terminal domain-containing protein</fullName>
    </recommendedName>
</protein>
<keyword evidence="3" id="KW-1185">Reference proteome</keyword>
<dbReference type="InterPro" id="IPR010724">
    <property type="entry name" value="RepA_N"/>
</dbReference>
<evidence type="ECO:0000259" key="1">
    <source>
        <dbReference type="Pfam" id="PF06970"/>
    </source>
</evidence>
<reference evidence="3" key="1">
    <citation type="journal article" date="2019" name="Int. J. Syst. Evol. Microbiol.">
        <title>The Global Catalogue of Microorganisms (GCM) 10K type strain sequencing project: providing services to taxonomists for standard genome sequencing and annotation.</title>
        <authorList>
            <consortium name="The Broad Institute Genomics Platform"/>
            <consortium name="The Broad Institute Genome Sequencing Center for Infectious Disease"/>
            <person name="Wu L."/>
            <person name="Ma J."/>
        </authorList>
    </citation>
    <scope>NUCLEOTIDE SEQUENCE [LARGE SCALE GENOMIC DNA]</scope>
    <source>
        <strain evidence="3">JCM 6486</strain>
    </source>
</reference>
<organism evidence="2 3">
    <name type="scientific">Paraclostridium tenue</name>
    <dbReference type="NCBI Taxonomy" id="1737"/>
    <lineage>
        <taxon>Bacteria</taxon>
        <taxon>Bacillati</taxon>
        <taxon>Bacillota</taxon>
        <taxon>Clostridia</taxon>
        <taxon>Peptostreptococcales</taxon>
        <taxon>Peptostreptococcaceae</taxon>
        <taxon>Paraclostridium</taxon>
    </lineage>
</organism>
<proteinExistence type="predicted"/>
<name>A0ABP3XHF2_9FIRM</name>
<dbReference type="EMBL" id="BAAACP010000007">
    <property type="protein sequence ID" value="GAA0863519.1"/>
    <property type="molecule type" value="Genomic_DNA"/>
</dbReference>
<gene>
    <name evidence="2" type="ORF">GCM10008917_13280</name>
</gene>
<dbReference type="RefSeq" id="WP_346044149.1">
    <property type="nucleotide sequence ID" value="NZ_BAAACP010000007.1"/>
</dbReference>
<dbReference type="Proteomes" id="UP001400965">
    <property type="component" value="Unassembled WGS sequence"/>
</dbReference>
<comment type="caution">
    <text evidence="2">The sequence shown here is derived from an EMBL/GenBank/DDBJ whole genome shotgun (WGS) entry which is preliminary data.</text>
</comment>
<accession>A0ABP3XHF2</accession>
<feature type="domain" description="Replication initiator A N-terminal" evidence="1">
    <location>
        <begin position="17"/>
        <end position="106"/>
    </location>
</feature>
<evidence type="ECO:0000313" key="2">
    <source>
        <dbReference type="EMBL" id="GAA0863519.1"/>
    </source>
</evidence>